<dbReference type="Proteomes" id="UP000026960">
    <property type="component" value="Chromosome 10"/>
</dbReference>
<name>A0A0D3HCA1_9ORYZ</name>
<dbReference type="HOGENOM" id="CLU_2065054_0_0_1"/>
<keyword evidence="2" id="KW-0472">Membrane</keyword>
<sequence length="119" mass="13818">MAKSAWGRGGGGRVGAEAKKAVLAKRRAEARWWSRGRGAGCGPDDDGGRQRQQPRWGDNEREATTTRRHMNKKRRTERLVWYSAVHFVMLYISIRYIDCNFNFHSCMTYHEQNELNCQL</sequence>
<dbReference type="AlphaFoldDB" id="A0A0D3HCA1"/>
<evidence type="ECO:0000313" key="4">
    <source>
        <dbReference type="Proteomes" id="UP000026960"/>
    </source>
</evidence>
<evidence type="ECO:0000313" key="3">
    <source>
        <dbReference type="EnsemblPlants" id="OBART10G05820.1"/>
    </source>
</evidence>
<dbReference type="Gramene" id="OBART10G05820.1">
    <property type="protein sequence ID" value="OBART10G05820.1"/>
    <property type="gene ID" value="OBART10G05820"/>
</dbReference>
<evidence type="ECO:0000256" key="2">
    <source>
        <dbReference type="SAM" id="Phobius"/>
    </source>
</evidence>
<feature type="region of interest" description="Disordered" evidence="1">
    <location>
        <begin position="34"/>
        <end position="72"/>
    </location>
</feature>
<evidence type="ECO:0000256" key="1">
    <source>
        <dbReference type="SAM" id="MobiDB-lite"/>
    </source>
</evidence>
<keyword evidence="4" id="KW-1185">Reference proteome</keyword>
<proteinExistence type="predicted"/>
<reference evidence="3" key="1">
    <citation type="journal article" date="2009" name="Rice">
        <title>De Novo Next Generation Sequencing of Plant Genomes.</title>
        <authorList>
            <person name="Rounsley S."/>
            <person name="Marri P.R."/>
            <person name="Yu Y."/>
            <person name="He R."/>
            <person name="Sisneros N."/>
            <person name="Goicoechea J.L."/>
            <person name="Lee S.J."/>
            <person name="Angelova A."/>
            <person name="Kudrna D."/>
            <person name="Luo M."/>
            <person name="Affourtit J."/>
            <person name="Desany B."/>
            <person name="Knight J."/>
            <person name="Niazi F."/>
            <person name="Egholm M."/>
            <person name="Wing R.A."/>
        </authorList>
    </citation>
    <scope>NUCLEOTIDE SEQUENCE [LARGE SCALE GENOMIC DNA]</scope>
    <source>
        <strain evidence="3">cv. IRGC 105608</strain>
    </source>
</reference>
<keyword evidence="2" id="KW-0812">Transmembrane</keyword>
<organism evidence="3">
    <name type="scientific">Oryza barthii</name>
    <dbReference type="NCBI Taxonomy" id="65489"/>
    <lineage>
        <taxon>Eukaryota</taxon>
        <taxon>Viridiplantae</taxon>
        <taxon>Streptophyta</taxon>
        <taxon>Embryophyta</taxon>
        <taxon>Tracheophyta</taxon>
        <taxon>Spermatophyta</taxon>
        <taxon>Magnoliopsida</taxon>
        <taxon>Liliopsida</taxon>
        <taxon>Poales</taxon>
        <taxon>Poaceae</taxon>
        <taxon>BOP clade</taxon>
        <taxon>Oryzoideae</taxon>
        <taxon>Oryzeae</taxon>
        <taxon>Oryzinae</taxon>
        <taxon>Oryza</taxon>
    </lineage>
</organism>
<dbReference type="EnsemblPlants" id="OBART10G05820.1">
    <property type="protein sequence ID" value="OBART10G05820.1"/>
    <property type="gene ID" value="OBART10G05820"/>
</dbReference>
<feature type="transmembrane region" description="Helical" evidence="2">
    <location>
        <begin position="79"/>
        <end position="97"/>
    </location>
</feature>
<accession>A0A0D3HCA1</accession>
<protein>
    <submittedName>
        <fullName evidence="3">Uncharacterized protein</fullName>
    </submittedName>
</protein>
<reference evidence="3" key="2">
    <citation type="submission" date="2015-03" db="UniProtKB">
        <authorList>
            <consortium name="EnsemblPlants"/>
        </authorList>
    </citation>
    <scope>IDENTIFICATION</scope>
</reference>
<keyword evidence="2" id="KW-1133">Transmembrane helix</keyword>
<dbReference type="PaxDb" id="65489-OBART10G05820.1"/>